<dbReference type="RefSeq" id="WP_167466013.1">
    <property type="nucleotide sequence ID" value="NZ_CP046171.1"/>
</dbReference>
<protein>
    <submittedName>
        <fullName evidence="5">Monooxygenase</fullName>
    </submittedName>
</protein>
<proteinExistence type="predicted"/>
<dbReference type="InterPro" id="IPR002938">
    <property type="entry name" value="FAD-bd"/>
</dbReference>
<dbReference type="PRINTS" id="PR00420">
    <property type="entry name" value="RNGMNOXGNASE"/>
</dbReference>
<dbReference type="Pfam" id="PF21274">
    <property type="entry name" value="Rng_hyd_C"/>
    <property type="match status" value="1"/>
</dbReference>
<dbReference type="Pfam" id="PF01494">
    <property type="entry name" value="FAD_binding_3"/>
    <property type="match status" value="1"/>
</dbReference>
<evidence type="ECO:0000256" key="3">
    <source>
        <dbReference type="ARBA" id="ARBA00022827"/>
    </source>
</evidence>
<keyword evidence="5" id="KW-0560">Oxidoreductase</keyword>
<evidence type="ECO:0000259" key="4">
    <source>
        <dbReference type="Pfam" id="PF01494"/>
    </source>
</evidence>
<dbReference type="EMBL" id="CP046171">
    <property type="protein sequence ID" value="QIS07007.1"/>
    <property type="molecule type" value="Genomic_DNA"/>
</dbReference>
<name>A0A6G9Y1Q2_NOCBR</name>
<dbReference type="SUPFAM" id="SSF51905">
    <property type="entry name" value="FAD/NAD(P)-binding domain"/>
    <property type="match status" value="1"/>
</dbReference>
<accession>A0A6G9Y1Q2</accession>
<dbReference type="GO" id="GO:0071949">
    <property type="term" value="F:FAD binding"/>
    <property type="evidence" value="ECO:0007669"/>
    <property type="project" value="InterPro"/>
</dbReference>
<evidence type="ECO:0000256" key="1">
    <source>
        <dbReference type="ARBA" id="ARBA00001974"/>
    </source>
</evidence>
<dbReference type="InterPro" id="IPR036188">
    <property type="entry name" value="FAD/NAD-bd_sf"/>
</dbReference>
<dbReference type="Gene3D" id="3.30.9.10">
    <property type="entry name" value="D-Amino Acid Oxidase, subunit A, domain 2"/>
    <property type="match status" value="1"/>
</dbReference>
<dbReference type="PANTHER" id="PTHR43004">
    <property type="entry name" value="TRK SYSTEM POTASSIUM UPTAKE PROTEIN"/>
    <property type="match status" value="1"/>
</dbReference>
<evidence type="ECO:0000256" key="2">
    <source>
        <dbReference type="ARBA" id="ARBA00022630"/>
    </source>
</evidence>
<dbReference type="GO" id="GO:0016709">
    <property type="term" value="F:oxidoreductase activity, acting on paired donors, with incorporation or reduction of molecular oxygen, NAD(P)H as one donor, and incorporation of one atom of oxygen"/>
    <property type="evidence" value="ECO:0007669"/>
    <property type="project" value="UniProtKB-ARBA"/>
</dbReference>
<keyword evidence="3" id="KW-0274">FAD</keyword>
<evidence type="ECO:0000313" key="5">
    <source>
        <dbReference type="EMBL" id="QIS07007.1"/>
    </source>
</evidence>
<comment type="cofactor">
    <cofactor evidence="1">
        <name>FAD</name>
        <dbReference type="ChEBI" id="CHEBI:57692"/>
    </cofactor>
</comment>
<dbReference type="PANTHER" id="PTHR43004:SF19">
    <property type="entry name" value="BINDING MONOOXYGENASE, PUTATIVE (JCVI)-RELATED"/>
    <property type="match status" value="1"/>
</dbReference>
<dbReference type="Proteomes" id="UP000501705">
    <property type="component" value="Chromosome"/>
</dbReference>
<dbReference type="AlphaFoldDB" id="A0A6G9Y1Q2"/>
<gene>
    <name evidence="5" type="ORF">F5X71_36025</name>
</gene>
<dbReference type="Gene3D" id="3.40.30.120">
    <property type="match status" value="1"/>
</dbReference>
<feature type="domain" description="FAD-binding" evidence="4">
    <location>
        <begin position="7"/>
        <end position="357"/>
    </location>
</feature>
<dbReference type="InterPro" id="IPR050641">
    <property type="entry name" value="RIFMO-like"/>
</dbReference>
<keyword evidence="5" id="KW-0503">Monooxygenase</keyword>
<organism evidence="5 6">
    <name type="scientific">Nocardia brasiliensis</name>
    <dbReference type="NCBI Taxonomy" id="37326"/>
    <lineage>
        <taxon>Bacteria</taxon>
        <taxon>Bacillati</taxon>
        <taxon>Actinomycetota</taxon>
        <taxon>Actinomycetes</taxon>
        <taxon>Mycobacteriales</taxon>
        <taxon>Nocardiaceae</taxon>
        <taxon>Nocardia</taxon>
    </lineage>
</organism>
<evidence type="ECO:0000313" key="6">
    <source>
        <dbReference type="Proteomes" id="UP000501705"/>
    </source>
</evidence>
<reference evidence="5 6" key="1">
    <citation type="journal article" date="2019" name="ACS Chem. Biol.">
        <title>Identification and Mobilization of a Cryptic Antibiotic Biosynthesis Gene Locus from a Human-Pathogenic Nocardia Isolate.</title>
        <authorList>
            <person name="Herisse M."/>
            <person name="Ishida K."/>
            <person name="Porter J.L."/>
            <person name="Howden B."/>
            <person name="Hertweck C."/>
            <person name="Stinear T.P."/>
            <person name="Pidot S.J."/>
        </authorList>
    </citation>
    <scope>NUCLEOTIDE SEQUENCE [LARGE SCALE GENOMIC DNA]</scope>
    <source>
        <strain evidence="5 6">AUSMDU00024985</strain>
    </source>
</reference>
<dbReference type="Gene3D" id="3.50.50.60">
    <property type="entry name" value="FAD/NAD(P)-binding domain"/>
    <property type="match status" value="1"/>
</dbReference>
<keyword evidence="2" id="KW-0285">Flavoprotein</keyword>
<sequence length="550" mass="58844">MTSTQHTPVLIAGGGLVGLCAALFLEYHGVPAILVEKRTDASVLPRSRGVHTRTVELFRQLGIETRVQQAAARVLQAGHFGGASRGATLTTAEPLDLTALMRTMAQREPSPSSFCFLPQDELQPLLAELARERGCDLRFGVELVDFVADGDGVTATLRDKHDASTVVRADYLIAADGGGSPIRRRLGISGSTLPPTQHYINAFVRTDLTGVLRGRTFSQCAIDNDAVRCLVLSKNNTDEWSFHLEYDPTTAGLADYTPRRCVELVRAAIGMPDIDVEVLGRTAWDTGVFVADEYRRGRVFLTGDAAHRHAPWGGYGANTGIADAHNLIWKLAAVLSGTAGPDLLDSYQDERRPRALVAAEQARLGTDFDTRYAVPTADNAADLARQLTNDTVMTRYRYASAALFGGDAGEAHVERLTGQVGTRVPHEWIDRAQRISTLDLSGPGFALLATGTSAAWRDAVWDAQWVTGIDITVHAIPTAAWAERTGLPEGGALLVRPDGIVAGRSDAGLRPTLLAAVLRRLAGTSVDTENAYGTAGFDGAPAEVDASANT</sequence>